<dbReference type="InterPro" id="IPR057670">
    <property type="entry name" value="SH3_retrovirus"/>
</dbReference>
<organism evidence="4">
    <name type="scientific">Tanacetum cinerariifolium</name>
    <name type="common">Dalmatian daisy</name>
    <name type="synonym">Chrysanthemum cinerariifolium</name>
    <dbReference type="NCBI Taxonomy" id="118510"/>
    <lineage>
        <taxon>Eukaryota</taxon>
        <taxon>Viridiplantae</taxon>
        <taxon>Streptophyta</taxon>
        <taxon>Embryophyta</taxon>
        <taxon>Tracheophyta</taxon>
        <taxon>Spermatophyta</taxon>
        <taxon>Magnoliopsida</taxon>
        <taxon>eudicotyledons</taxon>
        <taxon>Gunneridae</taxon>
        <taxon>Pentapetalae</taxon>
        <taxon>asterids</taxon>
        <taxon>campanulids</taxon>
        <taxon>Asterales</taxon>
        <taxon>Asteraceae</taxon>
        <taxon>Asteroideae</taxon>
        <taxon>Anthemideae</taxon>
        <taxon>Anthemidinae</taxon>
        <taxon>Tanacetum</taxon>
    </lineage>
</organism>
<feature type="domain" description="Retroviral polymerase SH3-like" evidence="3">
    <location>
        <begin position="55"/>
        <end position="109"/>
    </location>
</feature>
<feature type="region of interest" description="Disordered" evidence="1">
    <location>
        <begin position="755"/>
        <end position="793"/>
    </location>
</feature>
<accession>A0A6L2MTU9</accession>
<feature type="compositionally biased region" description="Basic and acidic residues" evidence="1">
    <location>
        <begin position="897"/>
        <end position="906"/>
    </location>
</feature>
<feature type="domain" description="Reverse transcriptase Ty1/copia-type" evidence="2">
    <location>
        <begin position="269"/>
        <end position="319"/>
    </location>
</feature>
<feature type="compositionally biased region" description="Acidic residues" evidence="1">
    <location>
        <begin position="755"/>
        <end position="764"/>
    </location>
</feature>
<gene>
    <name evidence="4" type="ORF">Tci_048705</name>
</gene>
<dbReference type="CDD" id="cd09272">
    <property type="entry name" value="RNase_HI_RT_Ty1"/>
    <property type="match status" value="1"/>
</dbReference>
<feature type="region of interest" description="Disordered" evidence="1">
    <location>
        <begin position="886"/>
        <end position="906"/>
    </location>
</feature>
<dbReference type="Pfam" id="PF25597">
    <property type="entry name" value="SH3_retrovirus"/>
    <property type="match status" value="1"/>
</dbReference>
<dbReference type="Pfam" id="PF07727">
    <property type="entry name" value="RVT_2"/>
    <property type="match status" value="1"/>
</dbReference>
<dbReference type="EMBL" id="BKCJ010007334">
    <property type="protein sequence ID" value="GEU76727.1"/>
    <property type="molecule type" value="Genomic_DNA"/>
</dbReference>
<name>A0A6L2MTU9_TANCI</name>
<comment type="caution">
    <text evidence="4">The sequence shown here is derived from an EMBL/GenBank/DDBJ whole genome shotgun (WGS) entry which is preliminary data.</text>
</comment>
<evidence type="ECO:0000259" key="2">
    <source>
        <dbReference type="Pfam" id="PF07727"/>
    </source>
</evidence>
<dbReference type="PANTHER" id="PTHR11439">
    <property type="entry name" value="GAG-POL-RELATED RETROTRANSPOSON"/>
    <property type="match status" value="1"/>
</dbReference>
<feature type="compositionally biased region" description="Basic and acidic residues" evidence="1">
    <location>
        <begin position="773"/>
        <end position="786"/>
    </location>
</feature>
<feature type="compositionally biased region" description="Low complexity" evidence="1">
    <location>
        <begin position="636"/>
        <end position="659"/>
    </location>
</feature>
<sequence length="1215" mass="137436">MLNGSVLSKHFWTDAVRKTCYTQNRSIIVKIHDKTSYEIFREIIPDISYFHVFGCPVFIHNHKDYLGKFDAKADDGYFLGYSSVLKAFRVYNTRRQQIEDTYHVTFDKSIEAIRFTNTLVDEIGIDDSSRYPPDEFQEDDPSRQYQLDYNVSYYIIPHGRSLTKTTQENHVPKVIAPNEPEIPHTEEDEGPPDQINTEGTHEQNVQNDQMITHPTDVPSGNNTEVLGSITEPLVLDVTQPYITNQASTSSHLVPQDGCMASKLTAASASKYLFADFLSEIKLKKPPGFESSKFPDYVCKLDKALYGIKQAPRAWYLKGTPTLGLYYPKYSGFDLKGYLDSDYVGCNMDRKSTLAEAEYVAATGCCASILWMKSQLSDYDIHYKMVPIFCDNTSAIAKANNPSIDVAFDPFPLNDEPETRLLKEFLIKFSVSNGHRPLTLDFKNFCSSTGLDYNNGKYVDFPTPEVVKKELGKIATNLTYLDKTLVLKNSFLVAWRILFTFVIQVLGRDYSSTEQVNSIQQFLAYSLITGTEVDIGEIIYSDLVTKLLNKFRLKYVSYPRFISCVLQVLLGSEYTQDKKFGFLPPILSNSNFTKDPSKVTDIELMTHMVAVNNQRDSVSPPPLVAKPKKRKSETMAPTLPKDTTSTTPDDGTTKTTPRPKGSLGDKDSEGNIPPVDMEPIHPSVVDLSGTGAKHKEDQTQSYRLRYRSLTKNKGEPSYEGEPDTQPLLLTYEDVRAILLSEDEAQKSDEEVLVYGDDMDEDPQDDIEVRTSSPKQDKPEQDQTDKLAEASMSSLDRSNTTITDLYKGLNVITELLKNINTAVKDDPATNKKINEATETFEESLQMSLRQDTSEIKSMITEIYAAFQAPSGSVTLTLALTDIQANVKGENADTTATEEPPSHTEGETEEQKLAILISLIPSTIDKGKGIATKPDDDPSKKLVKASSIVRPDPDELVKVEIIINGRTVYLTEQEIQDYWDKEEQIKKAEEEAILNAISKPEKAQAAEHKVLKKQHTKKVRKSFELRKHKYDSYLWTVSSRLKPEPVTNINIYPKTKPMVITVYRGTDGRNFNVHKPFLLEHLSALPAPEQTSSQASRRKQKHMKLEPETRIPRLECNQALLENVPFINNMVIEEPKYGIFFTEEFNDQAFQRWSDIDKVGMEALVSYLVATSMVKSPKNARFSMKLRKLIVEHPDQEKLKSKKVKLEALGYKMDRVLM</sequence>
<dbReference type="AlphaFoldDB" id="A0A6L2MTU9"/>
<reference evidence="4" key="1">
    <citation type="journal article" date="2019" name="Sci. Rep.">
        <title>Draft genome of Tanacetum cinerariifolium, the natural source of mosquito coil.</title>
        <authorList>
            <person name="Yamashiro T."/>
            <person name="Shiraishi A."/>
            <person name="Satake H."/>
            <person name="Nakayama K."/>
        </authorList>
    </citation>
    <scope>NUCLEOTIDE SEQUENCE</scope>
</reference>
<protein>
    <submittedName>
        <fullName evidence="4">Uncharacterized protein</fullName>
    </submittedName>
</protein>
<proteinExistence type="predicted"/>
<feature type="region of interest" description="Disordered" evidence="1">
    <location>
        <begin position="176"/>
        <end position="199"/>
    </location>
</feature>
<evidence type="ECO:0000259" key="3">
    <source>
        <dbReference type="Pfam" id="PF25597"/>
    </source>
</evidence>
<dbReference type="InterPro" id="IPR013103">
    <property type="entry name" value="RVT_2"/>
</dbReference>
<feature type="region of interest" description="Disordered" evidence="1">
    <location>
        <begin position="610"/>
        <end position="724"/>
    </location>
</feature>
<dbReference type="PANTHER" id="PTHR11439:SF463">
    <property type="entry name" value="REVERSE TRANSCRIPTASE TY1_COPIA-TYPE DOMAIN-CONTAINING PROTEIN"/>
    <property type="match status" value="1"/>
</dbReference>
<evidence type="ECO:0000313" key="4">
    <source>
        <dbReference type="EMBL" id="GEU76727.1"/>
    </source>
</evidence>
<evidence type="ECO:0000256" key="1">
    <source>
        <dbReference type="SAM" id="MobiDB-lite"/>
    </source>
</evidence>